<dbReference type="Proteomes" id="UP001163603">
    <property type="component" value="Chromosome 1"/>
</dbReference>
<proteinExistence type="predicted"/>
<accession>A0ACC0ZMK6</accession>
<name>A0ACC0ZMK6_9ROSI</name>
<gene>
    <name evidence="1" type="ORF">Pint_02404</name>
</gene>
<evidence type="ECO:0000313" key="2">
    <source>
        <dbReference type="Proteomes" id="UP001163603"/>
    </source>
</evidence>
<protein>
    <submittedName>
        <fullName evidence="1">Uncharacterized protein</fullName>
    </submittedName>
</protein>
<dbReference type="EMBL" id="CM047736">
    <property type="protein sequence ID" value="KAJ0054505.1"/>
    <property type="molecule type" value="Genomic_DNA"/>
</dbReference>
<evidence type="ECO:0000313" key="1">
    <source>
        <dbReference type="EMBL" id="KAJ0054505.1"/>
    </source>
</evidence>
<comment type="caution">
    <text evidence="1">The sequence shown here is derived from an EMBL/GenBank/DDBJ whole genome shotgun (WGS) entry which is preliminary data.</text>
</comment>
<reference evidence="2" key="1">
    <citation type="journal article" date="2023" name="G3 (Bethesda)">
        <title>Genome assembly and association tests identify interacting loci associated with vigor, precocity, and sex in interspecific pistachio rootstocks.</title>
        <authorList>
            <person name="Palmer W."/>
            <person name="Jacygrad E."/>
            <person name="Sagayaradj S."/>
            <person name="Cavanaugh K."/>
            <person name="Han R."/>
            <person name="Bertier L."/>
            <person name="Beede B."/>
            <person name="Kafkas S."/>
            <person name="Golino D."/>
            <person name="Preece J."/>
            <person name="Michelmore R."/>
        </authorList>
    </citation>
    <scope>NUCLEOTIDE SEQUENCE [LARGE SCALE GENOMIC DNA]</scope>
</reference>
<sequence>MDNITESGERLEFAKVCVEMDSSIEFKEEFELEMSSGEIALVKVEYAWKSFICAWCKTFGHAQRNCHLAPKEIGQLLPKKPTSPHV</sequence>
<organism evidence="1 2">
    <name type="scientific">Pistacia integerrima</name>
    <dbReference type="NCBI Taxonomy" id="434235"/>
    <lineage>
        <taxon>Eukaryota</taxon>
        <taxon>Viridiplantae</taxon>
        <taxon>Streptophyta</taxon>
        <taxon>Embryophyta</taxon>
        <taxon>Tracheophyta</taxon>
        <taxon>Spermatophyta</taxon>
        <taxon>Magnoliopsida</taxon>
        <taxon>eudicotyledons</taxon>
        <taxon>Gunneridae</taxon>
        <taxon>Pentapetalae</taxon>
        <taxon>rosids</taxon>
        <taxon>malvids</taxon>
        <taxon>Sapindales</taxon>
        <taxon>Anacardiaceae</taxon>
        <taxon>Pistacia</taxon>
    </lineage>
</organism>
<keyword evidence="2" id="KW-1185">Reference proteome</keyword>